<organism evidence="2 3">
    <name type="scientific">Perkinsus chesapeaki</name>
    <name type="common">Clam parasite</name>
    <name type="synonym">Perkinsus andrewsi</name>
    <dbReference type="NCBI Taxonomy" id="330153"/>
    <lineage>
        <taxon>Eukaryota</taxon>
        <taxon>Sar</taxon>
        <taxon>Alveolata</taxon>
        <taxon>Perkinsozoa</taxon>
        <taxon>Perkinsea</taxon>
        <taxon>Perkinsida</taxon>
        <taxon>Perkinsidae</taxon>
        <taxon>Perkinsus</taxon>
    </lineage>
</organism>
<evidence type="ECO:0000313" key="2">
    <source>
        <dbReference type="EMBL" id="KAF4676839.1"/>
    </source>
</evidence>
<dbReference type="Proteomes" id="UP000591131">
    <property type="component" value="Unassembled WGS sequence"/>
</dbReference>
<evidence type="ECO:0000313" key="3">
    <source>
        <dbReference type="Proteomes" id="UP000591131"/>
    </source>
</evidence>
<gene>
    <name evidence="2" type="ORF">FOL47_004773</name>
</gene>
<feature type="signal peptide" evidence="1">
    <location>
        <begin position="1"/>
        <end position="19"/>
    </location>
</feature>
<dbReference type="AlphaFoldDB" id="A0A7J6MYY3"/>
<sequence>MKLFTLLIVPALYEASIEARYDVVGEVPNGVPIRADFTYTGQVTFWLVSWKAAYYCFYKVTGNDTGIFGTLNGTDCTERMIWGSDRHLDSRCLSLRFSDRLTAFAFQAVDGVVVYTKHPSASSRIPIRTR</sequence>
<comment type="caution">
    <text evidence="2">The sequence shown here is derived from an EMBL/GenBank/DDBJ whole genome shotgun (WGS) entry which is preliminary data.</text>
</comment>
<keyword evidence="3" id="KW-1185">Reference proteome</keyword>
<proteinExistence type="predicted"/>
<keyword evidence="1" id="KW-0732">Signal</keyword>
<evidence type="ECO:0000256" key="1">
    <source>
        <dbReference type="SAM" id="SignalP"/>
    </source>
</evidence>
<accession>A0A7J6MYY3</accession>
<feature type="chain" id="PRO_5029534680" evidence="1">
    <location>
        <begin position="20"/>
        <end position="130"/>
    </location>
</feature>
<reference evidence="2 3" key="1">
    <citation type="submission" date="2020-04" db="EMBL/GenBank/DDBJ databases">
        <title>Perkinsus chesapeaki whole genome sequence.</title>
        <authorList>
            <person name="Bogema D.R."/>
        </authorList>
    </citation>
    <scope>NUCLEOTIDE SEQUENCE [LARGE SCALE GENOMIC DNA]</scope>
    <source>
        <strain evidence="2">ATCC PRA-425</strain>
    </source>
</reference>
<name>A0A7J6MYY3_PERCH</name>
<protein>
    <submittedName>
        <fullName evidence="2">Uncharacterized protein</fullName>
    </submittedName>
</protein>
<dbReference type="EMBL" id="JAAPAO010000027">
    <property type="protein sequence ID" value="KAF4676839.1"/>
    <property type="molecule type" value="Genomic_DNA"/>
</dbReference>